<reference evidence="10 11" key="2">
    <citation type="submission" date="2020-09" db="EMBL/GenBank/DDBJ databases">
        <title>Co-existence of a novel multidrug-resistance efflux pump with carbapenem resistance gene blaVIM-2 in one megaplasmid in Pseudomonas putida.</title>
        <authorList>
            <person name="Peng K."/>
            <person name="Li R."/>
        </authorList>
    </citation>
    <scope>NUCLEOTIDE SEQUENCE [LARGE SCALE GENOMIC DNA]</scope>
    <source>
        <strain evidence="10 11">ZXPA-20</strain>
    </source>
</reference>
<feature type="binding site" evidence="8">
    <location>
        <position position="84"/>
    </location>
    <ligand>
        <name>(R)-pantoate</name>
        <dbReference type="ChEBI" id="CHEBI:15980"/>
    </ligand>
</feature>
<dbReference type="GO" id="GO:0015940">
    <property type="term" value="P:pantothenate biosynthetic process"/>
    <property type="evidence" value="ECO:0007669"/>
    <property type="project" value="UniProtKB-UniRule"/>
</dbReference>
<organism evidence="9 12">
    <name type="scientific">Pseudomonas putida</name>
    <name type="common">Arthrobacter siderocapsulatus</name>
    <dbReference type="NCBI Taxonomy" id="303"/>
    <lineage>
        <taxon>Bacteria</taxon>
        <taxon>Pseudomonadati</taxon>
        <taxon>Pseudomonadota</taxon>
        <taxon>Gammaproteobacteria</taxon>
        <taxon>Pseudomonadales</taxon>
        <taxon>Pseudomonadaceae</taxon>
        <taxon>Pseudomonas</taxon>
    </lineage>
</organism>
<dbReference type="Proteomes" id="UP000542695">
    <property type="component" value="Unassembled WGS sequence"/>
</dbReference>
<evidence type="ECO:0000313" key="11">
    <source>
        <dbReference type="Proteomes" id="UP000516786"/>
    </source>
</evidence>
<feature type="binding site" evidence="8">
    <location>
        <begin position="53"/>
        <end position="60"/>
    </location>
    <ligand>
        <name>ATP</name>
        <dbReference type="ChEBI" id="CHEBI:30616"/>
    </ligand>
</feature>
<dbReference type="Pfam" id="PF02569">
    <property type="entry name" value="Pantoate_ligase"/>
    <property type="match status" value="1"/>
</dbReference>
<dbReference type="InterPro" id="IPR014729">
    <property type="entry name" value="Rossmann-like_a/b/a_fold"/>
</dbReference>
<evidence type="ECO:0000313" key="12">
    <source>
        <dbReference type="Proteomes" id="UP000542695"/>
    </source>
</evidence>
<gene>
    <name evidence="8" type="primary">panC</name>
    <name evidence="9" type="ORF">HX798_03210</name>
    <name evidence="10" type="ORF">ID616_19760</name>
</gene>
<comment type="similarity">
    <text evidence="2 8">Belongs to the pantothenate synthetase family.</text>
</comment>
<evidence type="ECO:0000256" key="8">
    <source>
        <dbReference type="HAMAP-Rule" id="MF_00158"/>
    </source>
</evidence>
<dbReference type="PANTHER" id="PTHR21299:SF1">
    <property type="entry name" value="PANTOATE--BETA-ALANINE LIGASE"/>
    <property type="match status" value="1"/>
</dbReference>
<reference evidence="9 12" key="1">
    <citation type="submission" date="2020-04" db="EMBL/GenBank/DDBJ databases">
        <title>Molecular characterization of pseudomonads from Agaricus bisporus reveal novel blotch 2 pathogens in Western Europe.</title>
        <authorList>
            <person name="Taparia T."/>
            <person name="Krijger M."/>
            <person name="Haynes E."/>
            <person name="Elpinstone J.G."/>
            <person name="Noble R."/>
            <person name="Van Der Wolf J."/>
        </authorList>
    </citation>
    <scope>NUCLEOTIDE SEQUENCE [LARGE SCALE GENOMIC DNA]</scope>
    <source>
        <strain evidence="9 12">P7765</strain>
    </source>
</reference>
<dbReference type="PANTHER" id="PTHR21299">
    <property type="entry name" value="CYTIDYLATE KINASE/PANTOATE-BETA-ALANINE LIGASE"/>
    <property type="match status" value="1"/>
</dbReference>
<dbReference type="NCBIfam" id="TIGR00018">
    <property type="entry name" value="panC"/>
    <property type="match status" value="1"/>
</dbReference>
<feature type="binding site" evidence="8">
    <location>
        <position position="201"/>
    </location>
    <ligand>
        <name>ATP</name>
        <dbReference type="ChEBI" id="CHEBI:30616"/>
    </ligand>
</feature>
<dbReference type="GO" id="GO:0005829">
    <property type="term" value="C:cytosol"/>
    <property type="evidence" value="ECO:0007669"/>
    <property type="project" value="TreeGrafter"/>
</dbReference>
<evidence type="ECO:0000256" key="7">
    <source>
        <dbReference type="ARBA" id="ARBA00048258"/>
    </source>
</evidence>
<dbReference type="FunFam" id="3.40.50.620:FF:000013">
    <property type="entry name" value="Pantothenate synthetase"/>
    <property type="match status" value="1"/>
</dbReference>
<evidence type="ECO:0000256" key="4">
    <source>
        <dbReference type="ARBA" id="ARBA00022655"/>
    </source>
</evidence>
<evidence type="ECO:0000256" key="6">
    <source>
        <dbReference type="ARBA" id="ARBA00022840"/>
    </source>
</evidence>
<keyword evidence="4 8" id="KW-0566">Pantothenate biosynthesis</keyword>
<comment type="catalytic activity">
    <reaction evidence="7 8">
        <text>(R)-pantoate + beta-alanine + ATP = (R)-pantothenate + AMP + diphosphate + H(+)</text>
        <dbReference type="Rhea" id="RHEA:10912"/>
        <dbReference type="ChEBI" id="CHEBI:15378"/>
        <dbReference type="ChEBI" id="CHEBI:15980"/>
        <dbReference type="ChEBI" id="CHEBI:29032"/>
        <dbReference type="ChEBI" id="CHEBI:30616"/>
        <dbReference type="ChEBI" id="CHEBI:33019"/>
        <dbReference type="ChEBI" id="CHEBI:57966"/>
        <dbReference type="ChEBI" id="CHEBI:456215"/>
        <dbReference type="EC" id="6.3.2.1"/>
    </reaction>
</comment>
<dbReference type="HAMAP" id="MF_00158">
    <property type="entry name" value="PanC"/>
    <property type="match status" value="1"/>
</dbReference>
<comment type="function">
    <text evidence="8">Catalyzes the condensation of pantoate with beta-alanine in an ATP-dependent reaction via a pantoyl-adenylate intermediate.</text>
</comment>
<evidence type="ECO:0000256" key="3">
    <source>
        <dbReference type="ARBA" id="ARBA00022598"/>
    </source>
</evidence>
<dbReference type="Gene3D" id="3.40.50.620">
    <property type="entry name" value="HUPs"/>
    <property type="match status" value="1"/>
</dbReference>
<evidence type="ECO:0000313" key="9">
    <source>
        <dbReference type="EMBL" id="NWC79294.1"/>
    </source>
</evidence>
<keyword evidence="3 8" id="KW-0436">Ligase</keyword>
<dbReference type="GO" id="GO:0005524">
    <property type="term" value="F:ATP binding"/>
    <property type="evidence" value="ECO:0007669"/>
    <property type="project" value="UniProtKB-KW"/>
</dbReference>
<feature type="binding site" evidence="8">
    <location>
        <position position="84"/>
    </location>
    <ligand>
        <name>beta-alanine</name>
        <dbReference type="ChEBI" id="CHEBI:57966"/>
    </ligand>
</feature>
<accession>A0A7Y8D092</accession>
<dbReference type="GO" id="GO:0004592">
    <property type="term" value="F:pantoate-beta-alanine ligase activity"/>
    <property type="evidence" value="ECO:0007669"/>
    <property type="project" value="UniProtKB-UniRule"/>
</dbReference>
<dbReference type="CDD" id="cd00560">
    <property type="entry name" value="PanC"/>
    <property type="match status" value="1"/>
</dbReference>
<dbReference type="EMBL" id="CP061723">
    <property type="protein sequence ID" value="QOC96312.1"/>
    <property type="molecule type" value="Genomic_DNA"/>
</dbReference>
<keyword evidence="8" id="KW-0963">Cytoplasm</keyword>
<dbReference type="AlphaFoldDB" id="A0A7Y8D092"/>
<dbReference type="Proteomes" id="UP000516786">
    <property type="component" value="Chromosome"/>
</dbReference>
<comment type="subunit">
    <text evidence="8">Homodimer.</text>
</comment>
<evidence type="ECO:0000313" key="10">
    <source>
        <dbReference type="EMBL" id="QOC96312.1"/>
    </source>
</evidence>
<dbReference type="SUPFAM" id="SSF52374">
    <property type="entry name" value="Nucleotidylyl transferase"/>
    <property type="match status" value="1"/>
</dbReference>
<sequence>MWRLTTHACSKQSTLSWPEGYKSVLTIGTVKALHTHLGHLRAEHSKIALVATMGNLHDGHIALVELARQKADVVVVSIFVNPLQFGLGEDLANYPRTLQADKDRLAAVGCDVLFAPTVEQMYPDGMQDVTLVRVPRVSQGLCGASRPGHFDGMATVVIKLLNVVQPDVAIFGEKDYQQLAVIRAMVRDLNIGTQIVGAPTVRAQDGLALSSRNGYLSEEQRSMAPLLHKCLVDLASLLKLGQEVGPSLNGCRRRLEAAGFELEYLEVRNAQSLEPATHDDDHWVILVAARLGKTRLIDNLVVDVLFPAVVSTLK</sequence>
<protein>
    <recommendedName>
        <fullName evidence="8">Pantothenate synthetase</fullName>
        <shortName evidence="8">PS</shortName>
        <ecNumber evidence="8">6.3.2.1</ecNumber>
    </recommendedName>
    <alternativeName>
        <fullName evidence="8">Pantoate--beta-alanine ligase</fullName>
    </alternativeName>
    <alternativeName>
        <fullName evidence="8">Pantoate-activating enzyme</fullName>
    </alternativeName>
</protein>
<comment type="subcellular location">
    <subcellularLocation>
        <location evidence="8">Cytoplasm</location>
    </subcellularLocation>
</comment>
<dbReference type="InterPro" id="IPR042176">
    <property type="entry name" value="Pantoate_ligase_C"/>
</dbReference>
<feature type="binding site" evidence="8">
    <location>
        <begin position="209"/>
        <end position="212"/>
    </location>
    <ligand>
        <name>ATP</name>
        <dbReference type="ChEBI" id="CHEBI:30616"/>
    </ligand>
</feature>
<dbReference type="Gene3D" id="3.30.1300.10">
    <property type="entry name" value="Pantoate-beta-alanine ligase, C-terminal domain"/>
    <property type="match status" value="1"/>
</dbReference>
<dbReference type="UniPathway" id="UPA00028">
    <property type="reaction ID" value="UER00005"/>
</dbReference>
<dbReference type="InterPro" id="IPR003721">
    <property type="entry name" value="Pantoate_ligase"/>
</dbReference>
<comment type="pathway">
    <text evidence="1 8">Cofactor biosynthesis; (R)-pantothenate biosynthesis; (R)-pantothenate from (R)-pantoate and beta-alanine: step 1/1.</text>
</comment>
<keyword evidence="6 8" id="KW-0067">ATP-binding</keyword>
<feature type="binding site" evidence="8">
    <location>
        <position position="178"/>
    </location>
    <ligand>
        <name>(R)-pantoate</name>
        <dbReference type="ChEBI" id="CHEBI:15980"/>
    </ligand>
</feature>
<evidence type="ECO:0000256" key="5">
    <source>
        <dbReference type="ARBA" id="ARBA00022741"/>
    </source>
</evidence>
<evidence type="ECO:0000256" key="1">
    <source>
        <dbReference type="ARBA" id="ARBA00004990"/>
    </source>
</evidence>
<evidence type="ECO:0000256" key="2">
    <source>
        <dbReference type="ARBA" id="ARBA00009256"/>
    </source>
</evidence>
<feature type="active site" description="Proton donor" evidence="8">
    <location>
        <position position="60"/>
    </location>
</feature>
<proteinExistence type="inferred from homology"/>
<keyword evidence="5 8" id="KW-0547">Nucleotide-binding</keyword>
<name>A0A7Y8D092_PSEPU</name>
<feature type="binding site" evidence="8">
    <location>
        <begin position="172"/>
        <end position="175"/>
    </location>
    <ligand>
        <name>ATP</name>
        <dbReference type="ChEBI" id="CHEBI:30616"/>
    </ligand>
</feature>
<dbReference type="EC" id="6.3.2.1" evidence="8"/>
<dbReference type="EMBL" id="JACARV010000008">
    <property type="protein sequence ID" value="NWC79294.1"/>
    <property type="molecule type" value="Genomic_DNA"/>
</dbReference>
<comment type="miscellaneous">
    <text evidence="8">The reaction proceeds by a bi uni uni bi ping pong mechanism.</text>
</comment>